<accession>A0ABN3KRD3</accession>
<dbReference type="PANTHER" id="PTHR43190:SF3">
    <property type="entry name" value="N-ACETYL-D-GLUCOSAMINE KINASE"/>
    <property type="match status" value="1"/>
</dbReference>
<evidence type="ECO:0000313" key="2">
    <source>
        <dbReference type="EMBL" id="GAA2470011.1"/>
    </source>
</evidence>
<dbReference type="InterPro" id="IPR002731">
    <property type="entry name" value="ATPase_BadF"/>
</dbReference>
<name>A0ABN3KRD3_9ACTN</name>
<dbReference type="PANTHER" id="PTHR43190">
    <property type="entry name" value="N-ACETYL-D-GLUCOSAMINE KINASE"/>
    <property type="match status" value="1"/>
</dbReference>
<dbReference type="Pfam" id="PF01869">
    <property type="entry name" value="BcrAD_BadFG"/>
    <property type="match status" value="1"/>
</dbReference>
<evidence type="ECO:0000313" key="3">
    <source>
        <dbReference type="Proteomes" id="UP001501358"/>
    </source>
</evidence>
<organism evidence="2 3">
    <name type="scientific">Streptomyces thermolineatus</name>
    <dbReference type="NCBI Taxonomy" id="44033"/>
    <lineage>
        <taxon>Bacteria</taxon>
        <taxon>Bacillati</taxon>
        <taxon>Actinomycetota</taxon>
        <taxon>Actinomycetes</taxon>
        <taxon>Kitasatosporales</taxon>
        <taxon>Streptomycetaceae</taxon>
        <taxon>Streptomyces</taxon>
    </lineage>
</organism>
<sequence length="359" mass="35994">MGVSVPEPPAAGPPAGPVVPGGVLAFDAGNSKTDVALVGPDGTVLGTARGGGFHPPVTGAAAAVDGLAPLVAAAAAAAGLAPGDGRPLVEQVSACLANADLPVEEQALEAEFRRHGWGVRTRVANDVFALLRAGADGPQGVAVVCGAGINCAGLRADGRTARFPAVGRISGDWGGGAFLAEEAVWWAARAWDGRGGPTSLARTLPAHFGLPDMGALIESLHLGSVPSSRRHELVPVLFAAAEEGDPVAVRLVRRQAEEVVALAAVALERLGLLAEETVVVLGGGVLAARRPLLTEAVRELLRARAPRAVPRLFTGPPVIGAALLGLDLVTGGACPPQAQARLRAALPGGAAGGRDTDLE</sequence>
<protein>
    <submittedName>
        <fullName evidence="2">BadF/BadG/BcrA/BcrD ATPase family protein</fullName>
    </submittedName>
</protein>
<feature type="domain" description="ATPase BadF/BadG/BcrA/BcrD type" evidence="1">
    <location>
        <begin position="27"/>
        <end position="325"/>
    </location>
</feature>
<dbReference type="Gene3D" id="3.30.420.40">
    <property type="match status" value="2"/>
</dbReference>
<reference evidence="2 3" key="1">
    <citation type="journal article" date="2019" name="Int. J. Syst. Evol. Microbiol.">
        <title>The Global Catalogue of Microorganisms (GCM) 10K type strain sequencing project: providing services to taxonomists for standard genome sequencing and annotation.</title>
        <authorList>
            <consortium name="The Broad Institute Genomics Platform"/>
            <consortium name="The Broad Institute Genome Sequencing Center for Infectious Disease"/>
            <person name="Wu L."/>
            <person name="Ma J."/>
        </authorList>
    </citation>
    <scope>NUCLEOTIDE SEQUENCE [LARGE SCALE GENOMIC DNA]</scope>
    <source>
        <strain evidence="2 3">JCM 6307</strain>
    </source>
</reference>
<keyword evidence="3" id="KW-1185">Reference proteome</keyword>
<comment type="caution">
    <text evidence="2">The sequence shown here is derived from an EMBL/GenBank/DDBJ whole genome shotgun (WGS) entry which is preliminary data.</text>
</comment>
<dbReference type="EMBL" id="BAAATA010000001">
    <property type="protein sequence ID" value="GAA2470011.1"/>
    <property type="molecule type" value="Genomic_DNA"/>
</dbReference>
<gene>
    <name evidence="2" type="ORF">GCM10010406_01890</name>
</gene>
<dbReference type="SUPFAM" id="SSF53067">
    <property type="entry name" value="Actin-like ATPase domain"/>
    <property type="match status" value="2"/>
</dbReference>
<dbReference type="InterPro" id="IPR052519">
    <property type="entry name" value="Euk-type_GlcNAc_Kinase"/>
</dbReference>
<dbReference type="Proteomes" id="UP001501358">
    <property type="component" value="Unassembled WGS sequence"/>
</dbReference>
<evidence type="ECO:0000259" key="1">
    <source>
        <dbReference type="Pfam" id="PF01869"/>
    </source>
</evidence>
<proteinExistence type="predicted"/>
<dbReference type="InterPro" id="IPR043129">
    <property type="entry name" value="ATPase_NBD"/>
</dbReference>